<accession>A0A1W0W9J9</accession>
<evidence type="ECO:0000256" key="2">
    <source>
        <dbReference type="SAM" id="SignalP"/>
    </source>
</evidence>
<evidence type="ECO:0008006" key="5">
    <source>
        <dbReference type="Google" id="ProtNLM"/>
    </source>
</evidence>
<organism evidence="3 4">
    <name type="scientific">Hypsibius exemplaris</name>
    <name type="common">Freshwater tardigrade</name>
    <dbReference type="NCBI Taxonomy" id="2072580"/>
    <lineage>
        <taxon>Eukaryota</taxon>
        <taxon>Metazoa</taxon>
        <taxon>Ecdysozoa</taxon>
        <taxon>Tardigrada</taxon>
        <taxon>Eutardigrada</taxon>
        <taxon>Parachela</taxon>
        <taxon>Hypsibioidea</taxon>
        <taxon>Hypsibiidae</taxon>
        <taxon>Hypsibius</taxon>
    </lineage>
</organism>
<reference evidence="4" key="1">
    <citation type="submission" date="2017-01" db="EMBL/GenBank/DDBJ databases">
        <title>Comparative genomics of anhydrobiosis in the tardigrade Hypsibius dujardini.</title>
        <authorList>
            <person name="Yoshida Y."/>
            <person name="Koutsovoulos G."/>
            <person name="Laetsch D."/>
            <person name="Stevens L."/>
            <person name="Kumar S."/>
            <person name="Horikawa D."/>
            <person name="Ishino K."/>
            <person name="Komine S."/>
            <person name="Tomita M."/>
            <person name="Blaxter M."/>
            <person name="Arakawa K."/>
        </authorList>
    </citation>
    <scope>NUCLEOTIDE SEQUENCE [LARGE SCALE GENOMIC DNA]</scope>
    <source>
        <strain evidence="4">Z151</strain>
    </source>
</reference>
<comment type="caution">
    <text evidence="3">The sequence shown here is derived from an EMBL/GenBank/DDBJ whole genome shotgun (WGS) entry which is preliminary data.</text>
</comment>
<evidence type="ECO:0000313" key="3">
    <source>
        <dbReference type="EMBL" id="OQV11875.1"/>
    </source>
</evidence>
<keyword evidence="4" id="KW-1185">Reference proteome</keyword>
<gene>
    <name evidence="3" type="ORF">BV898_13842</name>
</gene>
<evidence type="ECO:0000313" key="4">
    <source>
        <dbReference type="Proteomes" id="UP000192578"/>
    </source>
</evidence>
<dbReference type="Proteomes" id="UP000192578">
    <property type="component" value="Unassembled WGS sequence"/>
</dbReference>
<feature type="region of interest" description="Disordered" evidence="1">
    <location>
        <begin position="28"/>
        <end position="68"/>
    </location>
</feature>
<keyword evidence="2" id="KW-0732">Signal</keyword>
<dbReference type="OrthoDB" id="10068399at2759"/>
<proteinExistence type="predicted"/>
<evidence type="ECO:0000256" key="1">
    <source>
        <dbReference type="SAM" id="MobiDB-lite"/>
    </source>
</evidence>
<feature type="chain" id="PRO_5013207025" description="EGF-like domain-containing protein" evidence="2">
    <location>
        <begin position="24"/>
        <end position="347"/>
    </location>
</feature>
<dbReference type="EMBL" id="MTYJ01000159">
    <property type="protein sequence ID" value="OQV11875.1"/>
    <property type="molecule type" value="Genomic_DNA"/>
</dbReference>
<dbReference type="AlphaFoldDB" id="A0A1W0W9J9"/>
<protein>
    <recommendedName>
        <fullName evidence="5">EGF-like domain-containing protein</fullName>
    </recommendedName>
</protein>
<name>A0A1W0W9J9_HYPEX</name>
<feature type="signal peptide" evidence="2">
    <location>
        <begin position="1"/>
        <end position="23"/>
    </location>
</feature>
<feature type="compositionally biased region" description="Low complexity" evidence="1">
    <location>
        <begin position="47"/>
        <end position="61"/>
    </location>
</feature>
<sequence length="347" mass="36825">MQYVLLLEFIATWFFLLSSPALGGFNRSMQSLPPPRDMTFERPTRKAPPTTTTPSTTSKTLPPEPDPITPVPSIEIVASLPKLSVDKVRPSCLAVANANVTNQRKVGLTGGGTGGGTTHPRVASRLIVLKPGKNIHCSKTRQETSGLDCPCAVPGARCAPANSVCSLFAADLATCGCNMGTSFRKGARCEVNNTNTISARGIGFRLFSPAPVLEVSCRLPPCFPFATLNILMGVSPFEWTVRRLYTTNNFANLTGAQVGSSSEPIDLELDNITAAIHIKSVGGTPACANATNDSTSIWSFSGAPNARSTPVPRWTVPFVQLYTVTAKGSDAVSSNTLTLTVFFLNDC</sequence>